<evidence type="ECO:0000313" key="2">
    <source>
        <dbReference type="Proteomes" id="UP001652680"/>
    </source>
</evidence>
<reference evidence="2" key="1">
    <citation type="journal article" date="2021" name="Elife">
        <title>Highly contiguous assemblies of 101 drosophilid genomes.</title>
        <authorList>
            <person name="Kim B.Y."/>
            <person name="Wang J.R."/>
            <person name="Miller D.E."/>
            <person name="Barmina O."/>
            <person name="Delaney E."/>
            <person name="Thompson A."/>
            <person name="Comeault A.A."/>
            <person name="Peede D."/>
            <person name="D'Agostino E.R."/>
            <person name="Pelaez J."/>
            <person name="Aguilar J.M."/>
            <person name="Haji D."/>
            <person name="Matsunaga T."/>
            <person name="Armstrong E.E."/>
            <person name="Zych M."/>
            <person name="Ogawa Y."/>
            <person name="Stamenkovic-Radak M."/>
            <person name="Jelic M."/>
            <person name="Veselinovic M.S."/>
            <person name="Tanaskovic M."/>
            <person name="Eric P."/>
            <person name="Gao J.J."/>
            <person name="Katoh T.K."/>
            <person name="Toda M.J."/>
            <person name="Watabe H."/>
            <person name="Watada M."/>
            <person name="Davis J.S."/>
            <person name="Moyle L.C."/>
            <person name="Manoli G."/>
            <person name="Bertolini E."/>
            <person name="Kostal V."/>
            <person name="Hawley R.S."/>
            <person name="Takahashi A."/>
            <person name="Jones C.D."/>
            <person name="Price D.K."/>
            <person name="Whiteman N."/>
            <person name="Kopp A."/>
            <person name="Matute D.R."/>
            <person name="Petrov D.A."/>
        </authorList>
    </citation>
    <scope>NUCLEOTIDE SEQUENCE [LARGE SCALE GENOMIC DNA]</scope>
</reference>
<protein>
    <submittedName>
        <fullName evidence="1">Uncharacterized protein</fullName>
    </submittedName>
</protein>
<name>A0ABM5J8S3_DRORH</name>
<proteinExistence type="predicted"/>
<dbReference type="Proteomes" id="UP001652680">
    <property type="component" value="Unassembled WGS sequence"/>
</dbReference>
<reference evidence="1" key="2">
    <citation type="submission" date="2025-05" db="UniProtKB">
        <authorList>
            <consortium name="EnsemblMetazoa"/>
        </authorList>
    </citation>
    <scope>IDENTIFICATION</scope>
</reference>
<dbReference type="GeneID" id="123037643"/>
<evidence type="ECO:0000313" key="1">
    <source>
        <dbReference type="EnsemblMetazoa" id="XP_044315238.1"/>
    </source>
</evidence>
<keyword evidence="2" id="KW-1185">Reference proteome</keyword>
<sequence>MSNKQKYRAEWETMPKNQKWLGRSANKMDAHCKACQTDILSRLASLKQHAATQKHKDNMKYFCGKSKIQSFLIESDNTLAASIKKAEIMFAATIAEHNISMRAMDHISDVIKHAFPDSAIAQGQLRLRTMYWHL</sequence>
<dbReference type="RefSeq" id="XP_044315238.1">
    <property type="nucleotide sequence ID" value="XM_044459303.1"/>
</dbReference>
<accession>A0ABM5J8S3</accession>
<dbReference type="EnsemblMetazoa" id="XM_044459303.1">
    <property type="protein sequence ID" value="XP_044315238.1"/>
    <property type="gene ID" value="LOC123037643"/>
</dbReference>
<organism evidence="1 2">
    <name type="scientific">Drosophila rhopaloa</name>
    <name type="common">Fruit fly</name>
    <dbReference type="NCBI Taxonomy" id="1041015"/>
    <lineage>
        <taxon>Eukaryota</taxon>
        <taxon>Metazoa</taxon>
        <taxon>Ecdysozoa</taxon>
        <taxon>Arthropoda</taxon>
        <taxon>Hexapoda</taxon>
        <taxon>Insecta</taxon>
        <taxon>Pterygota</taxon>
        <taxon>Neoptera</taxon>
        <taxon>Endopterygota</taxon>
        <taxon>Diptera</taxon>
        <taxon>Brachycera</taxon>
        <taxon>Muscomorpha</taxon>
        <taxon>Ephydroidea</taxon>
        <taxon>Drosophilidae</taxon>
        <taxon>Drosophila</taxon>
        <taxon>Sophophora</taxon>
    </lineage>
</organism>